<dbReference type="GO" id="GO:0009073">
    <property type="term" value="P:aromatic amino acid family biosynthetic process"/>
    <property type="evidence" value="ECO:0007669"/>
    <property type="project" value="UniProtKB-KW"/>
</dbReference>
<dbReference type="UniPathway" id="UPA00053">
    <property type="reaction ID" value="UER00084"/>
</dbReference>
<dbReference type="SUPFAM" id="SSF51569">
    <property type="entry name" value="Aldolase"/>
    <property type="match status" value="1"/>
</dbReference>
<dbReference type="PIRSF" id="PIRSF001361">
    <property type="entry name" value="DAHP_synthase"/>
    <property type="match status" value="1"/>
</dbReference>
<keyword evidence="4 8" id="KW-0028">Amino-acid biosynthesis</keyword>
<name>A0A3D4VAG0_9BACT</name>
<dbReference type="GO" id="GO:0003849">
    <property type="term" value="F:3-deoxy-7-phosphoheptulonate synthase activity"/>
    <property type="evidence" value="ECO:0007669"/>
    <property type="project" value="UniProtKB-EC"/>
</dbReference>
<dbReference type="Gene3D" id="3.20.20.70">
    <property type="entry name" value="Aldolase class I"/>
    <property type="match status" value="1"/>
</dbReference>
<dbReference type="NCBIfam" id="NF009395">
    <property type="entry name" value="PRK12755.1"/>
    <property type="match status" value="1"/>
</dbReference>
<dbReference type="InterPro" id="IPR006218">
    <property type="entry name" value="DAHP1/KDSA"/>
</dbReference>
<dbReference type="InterPro" id="IPR006219">
    <property type="entry name" value="DAHP_synth_1"/>
</dbReference>
<comment type="catalytic activity">
    <reaction evidence="7 8">
        <text>D-erythrose 4-phosphate + phosphoenolpyruvate + H2O = 7-phospho-2-dehydro-3-deoxy-D-arabino-heptonate + phosphate</text>
        <dbReference type="Rhea" id="RHEA:14717"/>
        <dbReference type="ChEBI" id="CHEBI:15377"/>
        <dbReference type="ChEBI" id="CHEBI:16897"/>
        <dbReference type="ChEBI" id="CHEBI:43474"/>
        <dbReference type="ChEBI" id="CHEBI:58394"/>
        <dbReference type="ChEBI" id="CHEBI:58702"/>
        <dbReference type="EC" id="2.5.1.54"/>
    </reaction>
</comment>
<evidence type="ECO:0000313" key="11">
    <source>
        <dbReference type="Proteomes" id="UP000264071"/>
    </source>
</evidence>
<dbReference type="GO" id="GO:0008652">
    <property type="term" value="P:amino acid biosynthetic process"/>
    <property type="evidence" value="ECO:0007669"/>
    <property type="project" value="UniProtKB-KW"/>
</dbReference>
<dbReference type="Proteomes" id="UP000264071">
    <property type="component" value="Unassembled WGS sequence"/>
</dbReference>
<keyword evidence="5 8" id="KW-0808">Transferase</keyword>
<reference evidence="10 11" key="1">
    <citation type="journal article" date="2018" name="Nat. Biotechnol.">
        <title>A standardized bacterial taxonomy based on genome phylogeny substantially revises the tree of life.</title>
        <authorList>
            <person name="Parks D.H."/>
            <person name="Chuvochina M."/>
            <person name="Waite D.W."/>
            <person name="Rinke C."/>
            <person name="Skarshewski A."/>
            <person name="Chaumeil P.A."/>
            <person name="Hugenholtz P."/>
        </authorList>
    </citation>
    <scope>NUCLEOTIDE SEQUENCE [LARGE SCALE GENOMIC DNA]</scope>
    <source>
        <strain evidence="10">UBA8844</strain>
    </source>
</reference>
<dbReference type="NCBIfam" id="TIGR00034">
    <property type="entry name" value="aroFGH"/>
    <property type="match status" value="1"/>
</dbReference>
<dbReference type="InterPro" id="IPR013785">
    <property type="entry name" value="Aldolase_TIM"/>
</dbReference>
<accession>A0A3D4VAG0</accession>
<gene>
    <name evidence="10" type="ORF">DGD08_11080</name>
</gene>
<dbReference type="EC" id="2.5.1.54" evidence="8"/>
<dbReference type="AlphaFoldDB" id="A0A3D4VAG0"/>
<sequence length="343" mass="36992">MAEHHCMVDALPTPHALRDAVPLSDATQGTVERARADIREILHGADRRWLVVVGPCSVHDVDAAREYAAQLHALQQEVSSSLLLVMRVYVEKPRTRLGWTGLLHDPGLDGSGRVNDGLRIARALFEEINAMGLPVATEFVDPVVADYLQDLVAWSAIGARTVESPLHRQMASGLACPVGFKNSTSGDVTAAINGMISAGATHRVLTIDDDGRAAVRQTPGNPDTHLILRGGTRPNADRHSVHVASAAVARERLVPRVMIDCGHGNAGPSGAQTVVLEDIIRRVQGRNEDMTHVLGIMLESHLEEGRQLFVPGVPMRPGQSITDACVSLEDTRRLLRELARALG</sequence>
<comment type="caution">
    <text evidence="10">The sequence shown here is derived from an EMBL/GenBank/DDBJ whole genome shotgun (WGS) entry which is preliminary data.</text>
</comment>
<dbReference type="PANTHER" id="PTHR21225">
    <property type="entry name" value="PHOSPHO-2-DEHYDRO-3-DEOXYHEPTONATE ALDOLASE DAHP SYNTHETASE"/>
    <property type="match status" value="1"/>
</dbReference>
<keyword evidence="6 8" id="KW-0057">Aromatic amino acid biosynthesis</keyword>
<evidence type="ECO:0000256" key="8">
    <source>
        <dbReference type="PIRNR" id="PIRNR001361"/>
    </source>
</evidence>
<comment type="pathway">
    <text evidence="2 8">Metabolic intermediate biosynthesis; chorismate biosynthesis; chorismate from D-erythrose 4-phosphate and phosphoenolpyruvate: step 1/7.</text>
</comment>
<evidence type="ECO:0000256" key="2">
    <source>
        <dbReference type="ARBA" id="ARBA00004688"/>
    </source>
</evidence>
<evidence type="ECO:0000256" key="5">
    <source>
        <dbReference type="ARBA" id="ARBA00022679"/>
    </source>
</evidence>
<dbReference type="EMBL" id="DPIY01000010">
    <property type="protein sequence ID" value="HCT57732.1"/>
    <property type="molecule type" value="Genomic_DNA"/>
</dbReference>
<dbReference type="GO" id="GO:0005737">
    <property type="term" value="C:cytoplasm"/>
    <property type="evidence" value="ECO:0007669"/>
    <property type="project" value="TreeGrafter"/>
</dbReference>
<evidence type="ECO:0000256" key="6">
    <source>
        <dbReference type="ARBA" id="ARBA00023141"/>
    </source>
</evidence>
<dbReference type="PANTHER" id="PTHR21225:SF12">
    <property type="entry name" value="PHOSPHO-2-DEHYDRO-3-DEOXYHEPTONATE ALDOLASE, TYROSINE-INHIBITED"/>
    <property type="match status" value="1"/>
</dbReference>
<evidence type="ECO:0000256" key="4">
    <source>
        <dbReference type="ARBA" id="ARBA00022605"/>
    </source>
</evidence>
<comment type="similarity">
    <text evidence="3 8">Belongs to the class-I DAHP synthase family.</text>
</comment>
<dbReference type="GO" id="GO:0009423">
    <property type="term" value="P:chorismate biosynthetic process"/>
    <property type="evidence" value="ECO:0007669"/>
    <property type="project" value="UniProtKB-UniPathway"/>
</dbReference>
<comment type="function">
    <text evidence="1 8">Stereospecific condensation of phosphoenolpyruvate (PEP) and D-erythrose-4-phosphate (E4P) giving rise to 3-deoxy-D-arabino-heptulosonate-7-phosphate (DAHP).</text>
</comment>
<evidence type="ECO:0000256" key="3">
    <source>
        <dbReference type="ARBA" id="ARBA00007985"/>
    </source>
</evidence>
<evidence type="ECO:0000256" key="7">
    <source>
        <dbReference type="ARBA" id="ARBA00047508"/>
    </source>
</evidence>
<organism evidence="10 11">
    <name type="scientific">Gemmatimonas aurantiaca</name>
    <dbReference type="NCBI Taxonomy" id="173480"/>
    <lineage>
        <taxon>Bacteria</taxon>
        <taxon>Pseudomonadati</taxon>
        <taxon>Gemmatimonadota</taxon>
        <taxon>Gemmatimonadia</taxon>
        <taxon>Gemmatimonadales</taxon>
        <taxon>Gemmatimonadaceae</taxon>
        <taxon>Gemmatimonas</taxon>
    </lineage>
</organism>
<evidence type="ECO:0000313" key="10">
    <source>
        <dbReference type="EMBL" id="HCT57732.1"/>
    </source>
</evidence>
<evidence type="ECO:0000259" key="9">
    <source>
        <dbReference type="Pfam" id="PF00793"/>
    </source>
</evidence>
<evidence type="ECO:0000256" key="1">
    <source>
        <dbReference type="ARBA" id="ARBA00003726"/>
    </source>
</evidence>
<feature type="domain" description="DAHP synthetase I/KDSA" evidence="9">
    <location>
        <begin position="40"/>
        <end position="334"/>
    </location>
</feature>
<dbReference type="Pfam" id="PF00793">
    <property type="entry name" value="DAHP_synth_1"/>
    <property type="match status" value="1"/>
</dbReference>
<protein>
    <recommendedName>
        <fullName evidence="8">Phospho-2-dehydro-3-deoxyheptonate aldolase</fullName>
        <ecNumber evidence="8">2.5.1.54</ecNumber>
    </recommendedName>
</protein>
<proteinExistence type="inferred from homology"/>